<dbReference type="PANTHER" id="PTHR13228:SF3">
    <property type="entry name" value="CONSERVED OLIGOMERIC GOLGI COMPLEX SUBUNIT 5"/>
    <property type="match status" value="1"/>
</dbReference>
<keyword evidence="3" id="KW-1185">Reference proteome</keyword>
<evidence type="ECO:0000313" key="2">
    <source>
        <dbReference type="EMBL" id="MCE2055006.1"/>
    </source>
</evidence>
<dbReference type="InterPro" id="IPR048485">
    <property type="entry name" value="COG5_helical"/>
</dbReference>
<sequence>MGELRGNCDVSRGIQMIEEYNYGFGYESYFCWWRIWAGRGAEEVGHSVWAKQRRRGCIVAKDEGCMDQLHSIVVAVWHLQRVLSKKRDSLRMSCCLMRSCRWNVFLVDMNCFEEVILYDAFLIEDDPILTDRVWEALVKSFANQMKSTFSTSSFVKEIFTLGYPKLFYVRKPA</sequence>
<gene>
    <name evidence="2" type="ORF">HAX54_041772</name>
</gene>
<reference evidence="2 3" key="1">
    <citation type="journal article" date="2021" name="BMC Genomics">
        <title>Datura genome reveals duplications of psychoactive alkaloid biosynthetic genes and high mutation rate following tissue culture.</title>
        <authorList>
            <person name="Rajewski A."/>
            <person name="Carter-House D."/>
            <person name="Stajich J."/>
            <person name="Litt A."/>
        </authorList>
    </citation>
    <scope>NUCLEOTIDE SEQUENCE [LARGE SCALE GENOMIC DNA]</scope>
    <source>
        <strain evidence="2">AR-01</strain>
    </source>
</reference>
<dbReference type="Pfam" id="PF20649">
    <property type="entry name" value="COG5_C"/>
    <property type="match status" value="1"/>
</dbReference>
<feature type="domain" description="Conserved oligomeric Golgi complex subunit 5 helical" evidence="1">
    <location>
        <begin position="63"/>
        <end position="167"/>
    </location>
</feature>
<dbReference type="InterPro" id="IPR019465">
    <property type="entry name" value="Cog5"/>
</dbReference>
<dbReference type="PANTHER" id="PTHR13228">
    <property type="entry name" value="CONSERVED OLIGOMERIC GOLGI COMPLEX COMPONENT 5"/>
    <property type="match status" value="1"/>
</dbReference>
<evidence type="ECO:0000313" key="3">
    <source>
        <dbReference type="Proteomes" id="UP000823775"/>
    </source>
</evidence>
<dbReference type="EMBL" id="JACEIK010006059">
    <property type="protein sequence ID" value="MCE2055006.1"/>
    <property type="molecule type" value="Genomic_DNA"/>
</dbReference>
<dbReference type="Proteomes" id="UP000823775">
    <property type="component" value="Unassembled WGS sequence"/>
</dbReference>
<proteinExistence type="predicted"/>
<evidence type="ECO:0000259" key="1">
    <source>
        <dbReference type="Pfam" id="PF20649"/>
    </source>
</evidence>
<accession>A0ABS8W292</accession>
<protein>
    <recommendedName>
        <fullName evidence="1">Conserved oligomeric Golgi complex subunit 5 helical domain-containing protein</fullName>
    </recommendedName>
</protein>
<comment type="caution">
    <text evidence="2">The sequence shown here is derived from an EMBL/GenBank/DDBJ whole genome shotgun (WGS) entry which is preliminary data.</text>
</comment>
<organism evidence="2 3">
    <name type="scientific">Datura stramonium</name>
    <name type="common">Jimsonweed</name>
    <name type="synonym">Common thornapple</name>
    <dbReference type="NCBI Taxonomy" id="4076"/>
    <lineage>
        <taxon>Eukaryota</taxon>
        <taxon>Viridiplantae</taxon>
        <taxon>Streptophyta</taxon>
        <taxon>Embryophyta</taxon>
        <taxon>Tracheophyta</taxon>
        <taxon>Spermatophyta</taxon>
        <taxon>Magnoliopsida</taxon>
        <taxon>eudicotyledons</taxon>
        <taxon>Gunneridae</taxon>
        <taxon>Pentapetalae</taxon>
        <taxon>asterids</taxon>
        <taxon>lamiids</taxon>
        <taxon>Solanales</taxon>
        <taxon>Solanaceae</taxon>
        <taxon>Solanoideae</taxon>
        <taxon>Datureae</taxon>
        <taxon>Datura</taxon>
    </lineage>
</organism>
<name>A0ABS8W292_DATST</name>